<reference evidence="11" key="1">
    <citation type="submission" date="2016-12" db="EMBL/GenBank/DDBJ databases">
        <authorList>
            <person name="Varghese N."/>
            <person name="Submissions S."/>
        </authorList>
    </citation>
    <scope>NUCLEOTIDE SEQUENCE [LARGE SCALE GENOMIC DNA]</scope>
    <source>
        <strain evidence="11">DSM 16779</strain>
    </source>
</reference>
<feature type="transmembrane region" description="Helical" evidence="9">
    <location>
        <begin position="224"/>
        <end position="241"/>
    </location>
</feature>
<evidence type="ECO:0000256" key="1">
    <source>
        <dbReference type="ARBA" id="ARBA00004651"/>
    </source>
</evidence>
<evidence type="ECO:0000256" key="2">
    <source>
        <dbReference type="ARBA" id="ARBA00022448"/>
    </source>
</evidence>
<dbReference type="Pfam" id="PF25539">
    <property type="entry name" value="Bestrophin_2"/>
    <property type="match status" value="1"/>
</dbReference>
<evidence type="ECO:0000313" key="11">
    <source>
        <dbReference type="Proteomes" id="UP000184782"/>
    </source>
</evidence>
<feature type="transmembrane region" description="Helical" evidence="9">
    <location>
        <begin position="20"/>
        <end position="36"/>
    </location>
</feature>
<dbReference type="PANTHER" id="PTHR33281">
    <property type="entry name" value="UPF0187 PROTEIN YNEE"/>
    <property type="match status" value="1"/>
</dbReference>
<keyword evidence="3" id="KW-1003">Cell membrane</keyword>
<dbReference type="PANTHER" id="PTHR33281:SF19">
    <property type="entry name" value="VOLTAGE-DEPENDENT ANION CHANNEL-FORMING PROTEIN YNEE"/>
    <property type="match status" value="1"/>
</dbReference>
<evidence type="ECO:0000256" key="5">
    <source>
        <dbReference type="ARBA" id="ARBA00022989"/>
    </source>
</evidence>
<dbReference type="EMBL" id="FSRQ01000001">
    <property type="protein sequence ID" value="SIO02751.1"/>
    <property type="molecule type" value="Genomic_DNA"/>
</dbReference>
<dbReference type="RefSeq" id="WP_074229986.1">
    <property type="nucleotide sequence ID" value="NZ_FSRQ01000001.1"/>
</dbReference>
<keyword evidence="7 9" id="KW-0472">Membrane</keyword>
<evidence type="ECO:0000313" key="10">
    <source>
        <dbReference type="EMBL" id="SIO02751.1"/>
    </source>
</evidence>
<accession>A0A1N6G5L8</accession>
<dbReference type="GO" id="GO:0005254">
    <property type="term" value="F:chloride channel activity"/>
    <property type="evidence" value="ECO:0007669"/>
    <property type="project" value="InterPro"/>
</dbReference>
<dbReference type="AlphaFoldDB" id="A0A1N6G5L8"/>
<feature type="transmembrane region" description="Helical" evidence="9">
    <location>
        <begin position="42"/>
        <end position="62"/>
    </location>
</feature>
<protein>
    <submittedName>
        <fullName evidence="10">Putative membrane protein</fullName>
    </submittedName>
</protein>
<dbReference type="Proteomes" id="UP000184782">
    <property type="component" value="Unassembled WGS sequence"/>
</dbReference>
<sequence length="293" mass="33829">MLLNKKISISYFVKQVKWQIFFVVTFALTIGFLHLTPVLADIAIPFSILALLGTIVSILLAFRTSQSYERWWEARIVWGAIVNDSRILTRQLNQFLSTKEKEEIKIFAQRQIVWVYALGETLRKVGFSSKVEAYINFHKISAVNIPNAILDEHSKQMGFLAEQRKISEFQQLQLNETITKLCDSMGKCERIKNTVFPRAYSLLLHTLIYVFTILVPFGLEHSQFTIQIILSILIPIMFIAIEKTAIMMQDPFENTPVDTPMTSLALTIEINIKQMIGEDEIPQKKDNELYFEM</sequence>
<comment type="subcellular location">
    <subcellularLocation>
        <location evidence="1">Cell membrane</location>
        <topology evidence="1">Multi-pass membrane protein</topology>
    </subcellularLocation>
</comment>
<feature type="transmembrane region" description="Helical" evidence="9">
    <location>
        <begin position="199"/>
        <end position="218"/>
    </location>
</feature>
<evidence type="ECO:0000256" key="6">
    <source>
        <dbReference type="ARBA" id="ARBA00023065"/>
    </source>
</evidence>
<evidence type="ECO:0000256" key="4">
    <source>
        <dbReference type="ARBA" id="ARBA00022692"/>
    </source>
</evidence>
<evidence type="ECO:0000256" key="3">
    <source>
        <dbReference type="ARBA" id="ARBA00022475"/>
    </source>
</evidence>
<name>A0A1N6G5L8_9FLAO</name>
<keyword evidence="11" id="KW-1185">Reference proteome</keyword>
<dbReference type="STRING" id="59733.SAMN05421769_1879"/>
<evidence type="ECO:0000256" key="8">
    <source>
        <dbReference type="ARBA" id="ARBA00034708"/>
    </source>
</evidence>
<comment type="similarity">
    <text evidence="8">Belongs to the anion channel-forming bestrophin (TC 1.A.46) family.</text>
</comment>
<evidence type="ECO:0000256" key="9">
    <source>
        <dbReference type="SAM" id="Phobius"/>
    </source>
</evidence>
<dbReference type="InterPro" id="IPR044669">
    <property type="entry name" value="YneE/VCCN1/2-like"/>
</dbReference>
<keyword evidence="5 9" id="KW-1133">Transmembrane helix</keyword>
<dbReference type="GeneID" id="93132518"/>
<keyword evidence="6" id="KW-0406">Ion transport</keyword>
<dbReference type="GO" id="GO:0005886">
    <property type="term" value="C:plasma membrane"/>
    <property type="evidence" value="ECO:0007669"/>
    <property type="project" value="UniProtKB-SubCell"/>
</dbReference>
<proteinExistence type="inferred from homology"/>
<keyword evidence="4 9" id="KW-0812">Transmembrane</keyword>
<keyword evidence="2" id="KW-0813">Transport</keyword>
<dbReference type="OrthoDB" id="445589at2"/>
<evidence type="ECO:0000256" key="7">
    <source>
        <dbReference type="ARBA" id="ARBA00023136"/>
    </source>
</evidence>
<organism evidence="10 11">
    <name type="scientific">Chryseobacterium scophthalmum</name>
    <dbReference type="NCBI Taxonomy" id="59733"/>
    <lineage>
        <taxon>Bacteria</taxon>
        <taxon>Pseudomonadati</taxon>
        <taxon>Bacteroidota</taxon>
        <taxon>Flavobacteriia</taxon>
        <taxon>Flavobacteriales</taxon>
        <taxon>Weeksellaceae</taxon>
        <taxon>Chryseobacterium group</taxon>
        <taxon>Chryseobacterium</taxon>
    </lineage>
</organism>
<gene>
    <name evidence="10" type="ORF">SAMN05421769_1879</name>
</gene>